<evidence type="ECO:0000259" key="1">
    <source>
        <dbReference type="Pfam" id="PF01370"/>
    </source>
</evidence>
<dbReference type="OrthoDB" id="5491199at2"/>
<dbReference type="PATRIC" id="fig|710421.3.peg.539"/>
<evidence type="ECO:0000313" key="2">
    <source>
        <dbReference type="EMBL" id="AFM15364.1"/>
    </source>
</evidence>
<feature type="domain" description="NAD-dependent epimerase/dehydratase" evidence="1">
    <location>
        <begin position="3"/>
        <end position="226"/>
    </location>
</feature>
<dbReference type="EMBL" id="CP003053">
    <property type="protein sequence ID" value="AFM15364.1"/>
    <property type="molecule type" value="Genomic_DNA"/>
</dbReference>
<dbReference type="STRING" id="710421.Mycch_0546"/>
<dbReference type="Pfam" id="PF01370">
    <property type="entry name" value="Epimerase"/>
    <property type="match status" value="1"/>
</dbReference>
<name>I4BDK7_MYCCN</name>
<gene>
    <name evidence="2" type="ordered locus">Mycch_0546</name>
</gene>
<dbReference type="AlphaFoldDB" id="I4BDK7"/>
<dbReference type="HOGENOM" id="CLU_007383_6_0_11"/>
<evidence type="ECO:0000313" key="3">
    <source>
        <dbReference type="Proteomes" id="UP000006057"/>
    </source>
</evidence>
<reference evidence="2 3" key="1">
    <citation type="submission" date="2012-06" db="EMBL/GenBank/DDBJ databases">
        <title>Complete sequence of chromosome of Mycobacterium chubuense NBB4.</title>
        <authorList>
            <consortium name="US DOE Joint Genome Institute"/>
            <person name="Lucas S."/>
            <person name="Han J."/>
            <person name="Lapidus A."/>
            <person name="Cheng J.-F."/>
            <person name="Goodwin L."/>
            <person name="Pitluck S."/>
            <person name="Peters L."/>
            <person name="Mikhailova N."/>
            <person name="Teshima H."/>
            <person name="Detter J.C."/>
            <person name="Han C."/>
            <person name="Tapia R."/>
            <person name="Land M."/>
            <person name="Hauser L."/>
            <person name="Kyrpides N."/>
            <person name="Ivanova N."/>
            <person name="Pagani I."/>
            <person name="Mattes T."/>
            <person name="Holmes A."/>
            <person name="Rutledge P."/>
            <person name="Paulsen I."/>
            <person name="Coleman N."/>
            <person name="Woyke T."/>
        </authorList>
    </citation>
    <scope>NUCLEOTIDE SEQUENCE [LARGE SCALE GENOMIC DNA]</scope>
    <source>
        <strain evidence="2 3">NBB4</strain>
    </source>
</reference>
<dbReference type="InterPro" id="IPR001509">
    <property type="entry name" value="Epimerase_deHydtase"/>
</dbReference>
<organism evidence="2 3">
    <name type="scientific">Mycolicibacterium chubuense (strain NBB4)</name>
    <name type="common">Mycobacterium chubuense</name>
    <dbReference type="NCBI Taxonomy" id="710421"/>
    <lineage>
        <taxon>Bacteria</taxon>
        <taxon>Bacillati</taxon>
        <taxon>Actinomycetota</taxon>
        <taxon>Actinomycetes</taxon>
        <taxon>Mycobacteriales</taxon>
        <taxon>Mycobacteriaceae</taxon>
        <taxon>Mycolicibacterium</taxon>
    </lineage>
</organism>
<protein>
    <submittedName>
        <fullName evidence="2">Nucleoside-diphosphate-sugar epimerase</fullName>
    </submittedName>
</protein>
<dbReference type="Proteomes" id="UP000006057">
    <property type="component" value="Chromosome"/>
</dbReference>
<dbReference type="GO" id="GO:0005737">
    <property type="term" value="C:cytoplasm"/>
    <property type="evidence" value="ECO:0007669"/>
    <property type="project" value="TreeGrafter"/>
</dbReference>
<dbReference type="eggNOG" id="COG0451">
    <property type="taxonomic scope" value="Bacteria"/>
</dbReference>
<keyword evidence="3" id="KW-1185">Reference proteome</keyword>
<proteinExistence type="predicted"/>
<dbReference type="InterPro" id="IPR036291">
    <property type="entry name" value="NAD(P)-bd_dom_sf"/>
</dbReference>
<dbReference type="Gene3D" id="3.40.50.720">
    <property type="entry name" value="NAD(P)-binding Rossmann-like Domain"/>
    <property type="match status" value="1"/>
</dbReference>
<dbReference type="PANTHER" id="PTHR48079:SF6">
    <property type="entry name" value="NAD(P)-BINDING DOMAIN-CONTAINING PROTEIN-RELATED"/>
    <property type="match status" value="1"/>
</dbReference>
<dbReference type="PANTHER" id="PTHR48079">
    <property type="entry name" value="PROTEIN YEEZ"/>
    <property type="match status" value="1"/>
</dbReference>
<accession>I4BDK7</accession>
<dbReference type="SUPFAM" id="SSF51735">
    <property type="entry name" value="NAD(P)-binding Rossmann-fold domains"/>
    <property type="match status" value="1"/>
</dbReference>
<sequence length="342" mass="36507">MKVLVTGGTGFTGSHTAAALMAAGHDVRLMVRDPAKVRRVFDPLGLVPTDVVTADMVDHAAVEDALAGCDGVIHTAALVDLRRASASLVENTNTRGAEVVIGAAADRGVTRIVHVSSLTVFFRPGGPPMTTTMPIVDGSTAYARSKARAERYVRRLQDSGAGIRISYPAGIVGPHDPGPSAVNAGLASFLHDTFLITTGGLQIVDVRDLARLHVTLLELPPGPDRYVAASEMLTWPQIYELCCRLTGTRPRKVTVPGFLLRAAGTVGDIAKRLHDFDFPLTRDAMEVGTRWPGADTERTTRELGVRFRDPADTLRDTLRWMYSAGHLSAAEVGKLAAEAVPS</sequence>
<dbReference type="InterPro" id="IPR051783">
    <property type="entry name" value="NAD(P)-dependent_oxidoreduct"/>
</dbReference>
<dbReference type="KEGG" id="mcb:Mycch_0546"/>
<dbReference type="GO" id="GO:0004029">
    <property type="term" value="F:aldehyde dehydrogenase (NAD+) activity"/>
    <property type="evidence" value="ECO:0007669"/>
    <property type="project" value="TreeGrafter"/>
</dbReference>